<accession>A0ABV4YVY1</accession>
<evidence type="ECO:0000256" key="1">
    <source>
        <dbReference type="SAM" id="MobiDB-lite"/>
    </source>
</evidence>
<evidence type="ECO:0000313" key="4">
    <source>
        <dbReference type="Proteomes" id="UP001241748"/>
    </source>
</evidence>
<dbReference type="RefSeq" id="WP_306072364.1">
    <property type="nucleotide sequence ID" value="NZ_JAROBZ020000001.1"/>
</dbReference>
<feature type="signal peptide" evidence="2">
    <location>
        <begin position="1"/>
        <end position="23"/>
    </location>
</feature>
<feature type="region of interest" description="Disordered" evidence="1">
    <location>
        <begin position="62"/>
        <end position="85"/>
    </location>
</feature>
<organism evidence="3 4">
    <name type="scientific">Neobacillus driksii</name>
    <dbReference type="NCBI Taxonomy" id="3035913"/>
    <lineage>
        <taxon>Bacteria</taxon>
        <taxon>Bacillati</taxon>
        <taxon>Bacillota</taxon>
        <taxon>Bacilli</taxon>
        <taxon>Bacillales</taxon>
        <taxon>Bacillaceae</taxon>
        <taxon>Neobacillus</taxon>
    </lineage>
</organism>
<sequence>MKKWVIGILSSALILGAGTAVFAAGNNNSGEGNSFEKMLPFMQEIHPDSSKEDLQEMYNACHNNGGMMDENNQEEKKSEDMMNRF</sequence>
<evidence type="ECO:0000313" key="3">
    <source>
        <dbReference type="EMBL" id="MFB3169002.1"/>
    </source>
</evidence>
<comment type="caution">
    <text evidence="3">The sequence shown here is derived from an EMBL/GenBank/DDBJ whole genome shotgun (WGS) entry which is preliminary data.</text>
</comment>
<feature type="chain" id="PRO_5046672334" description="FAD/FMN-containing dehydrogenase" evidence="2">
    <location>
        <begin position="24"/>
        <end position="85"/>
    </location>
</feature>
<keyword evidence="4" id="KW-1185">Reference proteome</keyword>
<protein>
    <recommendedName>
        <fullName evidence="5">FAD/FMN-containing dehydrogenase</fullName>
    </recommendedName>
</protein>
<dbReference type="EMBL" id="JAROBZ020000001">
    <property type="protein sequence ID" value="MFB3169002.1"/>
    <property type="molecule type" value="Genomic_DNA"/>
</dbReference>
<gene>
    <name evidence="3" type="ORF">P5G62_017910</name>
</gene>
<reference evidence="3 4" key="1">
    <citation type="submission" date="2024-05" db="EMBL/GenBank/DDBJ databases">
        <authorList>
            <person name="Venkateswaran K."/>
        </authorList>
    </citation>
    <scope>NUCLEOTIDE SEQUENCE [LARGE SCALE GENOMIC DNA]</scope>
    <source>
        <strain evidence="3 4">179-C4-2-HS</strain>
    </source>
</reference>
<evidence type="ECO:0000256" key="2">
    <source>
        <dbReference type="SAM" id="SignalP"/>
    </source>
</evidence>
<feature type="compositionally biased region" description="Basic and acidic residues" evidence="1">
    <location>
        <begin position="73"/>
        <end position="85"/>
    </location>
</feature>
<keyword evidence="2" id="KW-0732">Signal</keyword>
<dbReference type="Proteomes" id="UP001241748">
    <property type="component" value="Unassembled WGS sequence"/>
</dbReference>
<name>A0ABV4YVY1_9BACI</name>
<evidence type="ECO:0008006" key="5">
    <source>
        <dbReference type="Google" id="ProtNLM"/>
    </source>
</evidence>
<proteinExistence type="predicted"/>